<dbReference type="FunCoup" id="A0A066W7J3">
    <property type="interactions" value="501"/>
</dbReference>
<comment type="similarity">
    <text evidence="2">Belongs to the SWC4 family.</text>
</comment>
<evidence type="ECO:0000259" key="14">
    <source>
        <dbReference type="SMART" id="SM00717"/>
    </source>
</evidence>
<organism evidence="15 16">
    <name type="scientific">Tilletiaria anomala (strain ATCC 24038 / CBS 436.72 / UBC 951)</name>
    <dbReference type="NCBI Taxonomy" id="1037660"/>
    <lineage>
        <taxon>Eukaryota</taxon>
        <taxon>Fungi</taxon>
        <taxon>Dikarya</taxon>
        <taxon>Basidiomycota</taxon>
        <taxon>Ustilaginomycotina</taxon>
        <taxon>Exobasidiomycetes</taxon>
        <taxon>Georgefischeriales</taxon>
        <taxon>Tilletiariaceae</taxon>
        <taxon>Tilletiaria</taxon>
    </lineage>
</organism>
<keyword evidence="4" id="KW-0227">DNA damage</keyword>
<feature type="domain" description="Myb-like" evidence="14">
    <location>
        <begin position="191"/>
        <end position="243"/>
    </location>
</feature>
<feature type="compositionally biased region" description="Basic and acidic residues" evidence="13">
    <location>
        <begin position="132"/>
        <end position="145"/>
    </location>
</feature>
<keyword evidence="7" id="KW-0010">Activator</keyword>
<comment type="caution">
    <text evidence="15">The sequence shown here is derived from an EMBL/GenBank/DDBJ whole genome shotgun (WGS) entry which is preliminary data.</text>
</comment>
<keyword evidence="16" id="KW-1185">Reference proteome</keyword>
<comment type="function">
    <text evidence="11">Component of the SWR1 complex which mediates the ATP-dependent exchange of histone H2A for the H2A variant HZT1 leading to transcriptional regulation of selected genes by chromatin remodeling. Component of the NuA4 histone acetyltransferase complex which is involved in transcriptional activation of selected genes principally by acetylation of nucleosomal histone H4 and H2A. The NuA4 complex is also involved in DNA repair.</text>
</comment>
<evidence type="ECO:0000256" key="9">
    <source>
        <dbReference type="ARBA" id="ARBA00023204"/>
    </source>
</evidence>
<evidence type="ECO:0000256" key="8">
    <source>
        <dbReference type="ARBA" id="ARBA00023163"/>
    </source>
</evidence>
<evidence type="ECO:0000313" key="16">
    <source>
        <dbReference type="Proteomes" id="UP000027361"/>
    </source>
</evidence>
<sequence length="568" mass="62495">MSDANSSRDALATPSRRAEKAAERPSPAGAAGRAASSRHHPPTSRPKAPREDRDGRKKELFALLGDNAPSLVVAQRPKAGKEAKMRKSELARKASQSKKRWALRRFKNPARQDDLVLTHWVQEDVPATWSRDLPHNADHDTEMHDTASQQNAASSSRNKLDQIETNYPFSQFQAGSGAYSYSNDEYVQHLRDDDWTKDETDYLIDICSAYDLRFTVIGDRYEWPGKQRTIEDLKARYYAICRRLIRSRISTDDIETRQQLLQTYAFDRNREVERKKAIARLFARTPAQLAEEEALYVEARRIEQNEAKFAGQREELLRLLGGWESLQSATPASIAAAGAGLGVPLPGSAAEAEELKRKKRKAEETSSSTPTLTGPAGAAAATALSNKQRAELKQAAFDEQHYIQRFDPTAQPSSKPPYPFLTGTPSTHPPVAPSVTNPNSAHGVYIRSTRLLVPRANLQQRTSQTLLEMVPVMGHRLIFPTAKNCEKWEGLLGAVTAGLELKRQLDKVEMELNALKVKADPRTSTKPGPGENSDRASAAAIAAAPRAPSTGTVAPAASIAIAPITEGA</sequence>
<dbReference type="InterPro" id="IPR032563">
    <property type="entry name" value="DAMP1_SANT-like"/>
</dbReference>
<dbReference type="GO" id="GO:0006338">
    <property type="term" value="P:chromatin remodeling"/>
    <property type="evidence" value="ECO:0007669"/>
    <property type="project" value="InterPro"/>
</dbReference>
<dbReference type="FunFam" id="1.10.10.60:FF:000521">
    <property type="entry name" value="SWR1-complex protein 4"/>
    <property type="match status" value="1"/>
</dbReference>
<evidence type="ECO:0000256" key="4">
    <source>
        <dbReference type="ARBA" id="ARBA00022763"/>
    </source>
</evidence>
<feature type="region of interest" description="Disordered" evidence="13">
    <location>
        <begin position="405"/>
        <end position="439"/>
    </location>
</feature>
<evidence type="ECO:0000256" key="6">
    <source>
        <dbReference type="ARBA" id="ARBA00023015"/>
    </source>
</evidence>
<dbReference type="HOGENOM" id="CLU_018539_4_1_1"/>
<gene>
    <name evidence="15" type="ORF">K437DRAFT_233722</name>
</gene>
<feature type="compositionally biased region" description="Low complexity" evidence="13">
    <location>
        <begin position="369"/>
        <end position="384"/>
    </location>
</feature>
<dbReference type="InterPro" id="IPR027109">
    <property type="entry name" value="Swc4/Dmap1"/>
</dbReference>
<dbReference type="OrthoDB" id="19740at2759"/>
<dbReference type="GO" id="GO:0000122">
    <property type="term" value="P:negative regulation of transcription by RNA polymerase II"/>
    <property type="evidence" value="ECO:0007669"/>
    <property type="project" value="TreeGrafter"/>
</dbReference>
<name>A0A066W7J3_TILAU</name>
<dbReference type="GO" id="GO:0003714">
    <property type="term" value="F:transcription corepressor activity"/>
    <property type="evidence" value="ECO:0007669"/>
    <property type="project" value="TreeGrafter"/>
</dbReference>
<evidence type="ECO:0000256" key="11">
    <source>
        <dbReference type="ARBA" id="ARBA00025264"/>
    </source>
</evidence>
<dbReference type="GO" id="GO:0000812">
    <property type="term" value="C:Swr1 complex"/>
    <property type="evidence" value="ECO:0007669"/>
    <property type="project" value="TreeGrafter"/>
</dbReference>
<protein>
    <recommendedName>
        <fullName evidence="3">SWR1-complex protein 4</fullName>
    </recommendedName>
</protein>
<dbReference type="EMBL" id="JMSN01000020">
    <property type="protein sequence ID" value="KDN49912.1"/>
    <property type="molecule type" value="Genomic_DNA"/>
</dbReference>
<evidence type="ECO:0000256" key="1">
    <source>
        <dbReference type="ARBA" id="ARBA00004123"/>
    </source>
</evidence>
<feature type="compositionally biased region" description="Low complexity" evidence="13">
    <location>
        <begin position="24"/>
        <end position="35"/>
    </location>
</feature>
<evidence type="ECO:0000256" key="12">
    <source>
        <dbReference type="ARBA" id="ARBA00038745"/>
    </source>
</evidence>
<dbReference type="AlphaFoldDB" id="A0A066W7J3"/>
<evidence type="ECO:0000256" key="10">
    <source>
        <dbReference type="ARBA" id="ARBA00023242"/>
    </source>
</evidence>
<comment type="subunit">
    <text evidence="12">Component of the SWR1 chromatin-remodeling complex and of the NuA4 histone acetyltransferase complex.</text>
</comment>
<keyword evidence="5" id="KW-0156">Chromatin regulator</keyword>
<evidence type="ECO:0000256" key="2">
    <source>
        <dbReference type="ARBA" id="ARBA00006918"/>
    </source>
</evidence>
<dbReference type="Proteomes" id="UP000027361">
    <property type="component" value="Unassembled WGS sequence"/>
</dbReference>
<dbReference type="GO" id="GO:0006281">
    <property type="term" value="P:DNA repair"/>
    <property type="evidence" value="ECO:0007669"/>
    <property type="project" value="UniProtKB-KW"/>
</dbReference>
<feature type="region of interest" description="Disordered" evidence="13">
    <location>
        <begin position="1"/>
        <end position="100"/>
    </location>
</feature>
<keyword evidence="8" id="KW-0804">Transcription</keyword>
<dbReference type="SMART" id="SM00717">
    <property type="entry name" value="SANT"/>
    <property type="match status" value="1"/>
</dbReference>
<evidence type="ECO:0000256" key="3">
    <source>
        <dbReference type="ARBA" id="ARBA00019132"/>
    </source>
</evidence>
<keyword evidence="6" id="KW-0805">Transcription regulation</keyword>
<reference evidence="15 16" key="1">
    <citation type="submission" date="2014-05" db="EMBL/GenBank/DDBJ databases">
        <title>Draft genome sequence of a rare smut relative, Tilletiaria anomala UBC 951.</title>
        <authorList>
            <consortium name="DOE Joint Genome Institute"/>
            <person name="Toome M."/>
            <person name="Kuo A."/>
            <person name="Henrissat B."/>
            <person name="Lipzen A."/>
            <person name="Tritt A."/>
            <person name="Yoshinaga Y."/>
            <person name="Zane M."/>
            <person name="Barry K."/>
            <person name="Grigoriev I.V."/>
            <person name="Spatafora J.W."/>
            <person name="Aimea M.C."/>
        </authorList>
    </citation>
    <scope>NUCLEOTIDE SEQUENCE [LARGE SCALE GENOMIC DNA]</scope>
    <source>
        <strain evidence="15 16">UBC 951</strain>
    </source>
</reference>
<feature type="compositionally biased region" description="Low complexity" evidence="13">
    <location>
        <begin position="147"/>
        <end position="156"/>
    </location>
</feature>
<dbReference type="GeneID" id="25262854"/>
<dbReference type="STRING" id="1037660.A0A066W7J3"/>
<feature type="region of interest" description="Disordered" evidence="13">
    <location>
        <begin position="350"/>
        <end position="385"/>
    </location>
</feature>
<evidence type="ECO:0000256" key="7">
    <source>
        <dbReference type="ARBA" id="ARBA00023159"/>
    </source>
</evidence>
<feature type="compositionally biased region" description="Basic and acidic residues" evidence="13">
    <location>
        <begin position="79"/>
        <end position="92"/>
    </location>
</feature>
<evidence type="ECO:0000256" key="13">
    <source>
        <dbReference type="SAM" id="MobiDB-lite"/>
    </source>
</evidence>
<dbReference type="InParanoid" id="A0A066W7J3"/>
<feature type="region of interest" description="Disordered" evidence="13">
    <location>
        <begin position="131"/>
        <end position="158"/>
    </location>
</feature>
<dbReference type="InterPro" id="IPR001005">
    <property type="entry name" value="SANT/Myb"/>
</dbReference>
<accession>A0A066W7J3</accession>
<feature type="compositionally biased region" description="Low complexity" evidence="13">
    <location>
        <begin position="535"/>
        <end position="556"/>
    </location>
</feature>
<dbReference type="Gene3D" id="1.10.10.60">
    <property type="entry name" value="Homeodomain-like"/>
    <property type="match status" value="1"/>
</dbReference>
<feature type="compositionally biased region" description="Basic and acidic residues" evidence="13">
    <location>
        <begin position="353"/>
        <end position="364"/>
    </location>
</feature>
<feature type="region of interest" description="Disordered" evidence="13">
    <location>
        <begin position="518"/>
        <end position="556"/>
    </location>
</feature>
<dbReference type="GO" id="GO:0035267">
    <property type="term" value="C:NuA4 histone acetyltransferase complex"/>
    <property type="evidence" value="ECO:0007669"/>
    <property type="project" value="InterPro"/>
</dbReference>
<dbReference type="Pfam" id="PF16282">
    <property type="entry name" value="SANT_DAMP1_like"/>
    <property type="match status" value="1"/>
</dbReference>
<feature type="compositionally biased region" description="Basic and acidic residues" evidence="13">
    <location>
        <begin position="48"/>
        <end position="60"/>
    </location>
</feature>
<proteinExistence type="inferred from homology"/>
<dbReference type="RefSeq" id="XP_013244426.1">
    <property type="nucleotide sequence ID" value="XM_013388972.1"/>
</dbReference>
<dbReference type="PANTHER" id="PTHR12855:SF10">
    <property type="entry name" value="DNA METHYLTRANSFERASE 1-ASSOCIATED PROTEIN 1"/>
    <property type="match status" value="1"/>
</dbReference>
<keyword evidence="10" id="KW-0539">Nucleus</keyword>
<keyword evidence="9" id="KW-0234">DNA repair</keyword>
<comment type="subcellular location">
    <subcellularLocation>
        <location evidence="1">Nucleus</location>
    </subcellularLocation>
</comment>
<evidence type="ECO:0000313" key="15">
    <source>
        <dbReference type="EMBL" id="KDN49912.1"/>
    </source>
</evidence>
<evidence type="ECO:0000256" key="5">
    <source>
        <dbReference type="ARBA" id="ARBA00022853"/>
    </source>
</evidence>
<dbReference type="OMA" id="GNTTMYQ"/>
<dbReference type="PANTHER" id="PTHR12855">
    <property type="entry name" value="DNA METHYLTRANSFERASE 1-ASSOCIATED PROTEIN 1 FAMILY MEMBER"/>
    <property type="match status" value="1"/>
</dbReference>